<reference evidence="4 5" key="1">
    <citation type="journal article" date="2021" name="Nat. Commun.">
        <title>Genetic determinants of endophytism in the Arabidopsis root mycobiome.</title>
        <authorList>
            <person name="Mesny F."/>
            <person name="Miyauchi S."/>
            <person name="Thiergart T."/>
            <person name="Pickel B."/>
            <person name="Atanasova L."/>
            <person name="Karlsson M."/>
            <person name="Huettel B."/>
            <person name="Barry K.W."/>
            <person name="Haridas S."/>
            <person name="Chen C."/>
            <person name="Bauer D."/>
            <person name="Andreopoulos W."/>
            <person name="Pangilinan J."/>
            <person name="LaButti K."/>
            <person name="Riley R."/>
            <person name="Lipzen A."/>
            <person name="Clum A."/>
            <person name="Drula E."/>
            <person name="Henrissat B."/>
            <person name="Kohler A."/>
            <person name="Grigoriev I.V."/>
            <person name="Martin F.M."/>
            <person name="Hacquard S."/>
        </authorList>
    </citation>
    <scope>NUCLEOTIDE SEQUENCE [LARGE SCALE GENOMIC DNA]</scope>
    <source>
        <strain evidence="4 5">MPI-CAGE-CH-0241</strain>
    </source>
</reference>
<feature type="compositionally biased region" description="Low complexity" evidence="2">
    <location>
        <begin position="480"/>
        <end position="503"/>
    </location>
</feature>
<dbReference type="PANTHER" id="PTHR10039">
    <property type="entry name" value="AMELOGENIN"/>
    <property type="match status" value="1"/>
</dbReference>
<dbReference type="Gene3D" id="3.40.50.300">
    <property type="entry name" value="P-loop containing nucleotide triphosphate hydrolases"/>
    <property type="match status" value="1"/>
</dbReference>
<dbReference type="PANTHER" id="PTHR10039:SF14">
    <property type="entry name" value="NACHT DOMAIN-CONTAINING PROTEIN"/>
    <property type="match status" value="1"/>
</dbReference>
<dbReference type="InterPro" id="IPR056884">
    <property type="entry name" value="NPHP3-like_N"/>
</dbReference>
<keyword evidence="1" id="KW-0677">Repeat</keyword>
<evidence type="ECO:0000313" key="4">
    <source>
        <dbReference type="EMBL" id="KAH6871240.1"/>
    </source>
</evidence>
<dbReference type="InterPro" id="IPR027417">
    <property type="entry name" value="P-loop_NTPase"/>
</dbReference>
<feature type="region of interest" description="Disordered" evidence="2">
    <location>
        <begin position="480"/>
        <end position="527"/>
    </location>
</feature>
<dbReference type="EMBL" id="JAGPYM010000057">
    <property type="protein sequence ID" value="KAH6871240.1"/>
    <property type="molecule type" value="Genomic_DNA"/>
</dbReference>
<feature type="domain" description="Nephrocystin 3-like N-terminal" evidence="3">
    <location>
        <begin position="1"/>
        <end position="136"/>
    </location>
</feature>
<evidence type="ECO:0000256" key="1">
    <source>
        <dbReference type="ARBA" id="ARBA00022737"/>
    </source>
</evidence>
<keyword evidence="5" id="KW-1185">Reference proteome</keyword>
<dbReference type="Proteomes" id="UP000777438">
    <property type="component" value="Unassembled WGS sequence"/>
</dbReference>
<gene>
    <name evidence="4" type="ORF">B0T10DRAFT_568420</name>
</gene>
<dbReference type="AlphaFoldDB" id="A0A9P9AHG3"/>
<accession>A0A9P9AHG3</accession>
<evidence type="ECO:0000256" key="2">
    <source>
        <dbReference type="SAM" id="MobiDB-lite"/>
    </source>
</evidence>
<dbReference type="OrthoDB" id="7464126at2759"/>
<protein>
    <recommendedName>
        <fullName evidence="3">Nephrocystin 3-like N-terminal domain-containing protein</fullName>
    </recommendedName>
</protein>
<comment type="caution">
    <text evidence="4">The sequence shown here is derived from an EMBL/GenBank/DDBJ whole genome shotgun (WGS) entry which is preliminary data.</text>
</comment>
<organism evidence="4 5">
    <name type="scientific">Thelonectria olida</name>
    <dbReference type="NCBI Taxonomy" id="1576542"/>
    <lineage>
        <taxon>Eukaryota</taxon>
        <taxon>Fungi</taxon>
        <taxon>Dikarya</taxon>
        <taxon>Ascomycota</taxon>
        <taxon>Pezizomycotina</taxon>
        <taxon>Sordariomycetes</taxon>
        <taxon>Hypocreomycetidae</taxon>
        <taxon>Hypocreales</taxon>
        <taxon>Nectriaceae</taxon>
        <taxon>Thelonectria</taxon>
    </lineage>
</organism>
<sequence>MWLYGKPGSVKSVLASQIISFLRSKRDTRVLFFFCDYLSTPNANTARIFRAFAAQLMGIASETIPFFYDEYLAKGRQPSASVLKGALAKVLAEFDDIRLLVDGIDELPASEHKTLINELIQLEKASNHSCKLLISSQDLPSIRPHLSHKLPQKCTLFLGDEKSAIENDVEIIVKDSLEDLNQNIDIAIGPSLIEELRSKILQKSEGMLLWVRLVLSLLESSANLAELRSNVDSLPKDPEAVYKKILNNIQDRCSPSSLARVKRIFGWLIFSNEGSGIMKHEVLIGMSLHEGSDSLNRDNRPFSNALEICKPLIEDGPRGTAAIIHSTVTEHLLSIVSGPFISSLTAHQDIAFACISQLIQVLDHVHSDIPRSDLTTRTALGIFGLQSYANEHWIQHFLQMFEDSTPPSTVTRGSVRDVQHLSQNIDSYPGLSQEELLAFRSNYGHTAFRCPIRRPGRNDSQIPSTPYAALAGQQAQKIAQVQQETAAPQQSLQNSQGAQTQQQAERPVNIENQQQPQRPTSLPDFTPQELASLTPEHRAQYEKLAKIRMDGPIARPGDSVSHLRALSQEEAGQSLMEVLPDIPMSPQEFTDTSNKLQRFVRLRIMKQFKDGEKMNQLKPLFSLRASEIDQALEMLESMAKDLATSVYGPGMMKNSQQQATPNK</sequence>
<feature type="compositionally biased region" description="Polar residues" evidence="2">
    <location>
        <begin position="510"/>
        <end position="520"/>
    </location>
</feature>
<dbReference type="SUPFAM" id="SSF52540">
    <property type="entry name" value="P-loop containing nucleoside triphosphate hydrolases"/>
    <property type="match status" value="1"/>
</dbReference>
<proteinExistence type="predicted"/>
<dbReference type="Pfam" id="PF24883">
    <property type="entry name" value="NPHP3_N"/>
    <property type="match status" value="1"/>
</dbReference>
<evidence type="ECO:0000313" key="5">
    <source>
        <dbReference type="Proteomes" id="UP000777438"/>
    </source>
</evidence>
<evidence type="ECO:0000259" key="3">
    <source>
        <dbReference type="Pfam" id="PF24883"/>
    </source>
</evidence>
<name>A0A9P9AHG3_9HYPO</name>